<gene>
    <name evidence="1" type="ORF">SS37A_08840</name>
</gene>
<dbReference type="EMBL" id="AP027142">
    <property type="protein sequence ID" value="BDV33355.1"/>
    <property type="molecule type" value="Genomic_DNA"/>
</dbReference>
<dbReference type="RefSeq" id="WP_202072919.1">
    <property type="nucleotide sequence ID" value="NZ_AP027142.1"/>
</dbReference>
<reference evidence="1 2" key="1">
    <citation type="journal article" date="2023" name="Int. J. Syst. Evol. Microbiol.">
        <title>Methylocystis iwaonis sp. nov., a type II methane-oxidizing bacterium from surface soil of a rice paddy field in Japan, and emended description of the genus Methylocystis (ex Whittenbury et al. 1970) Bowman et al. 1993.</title>
        <authorList>
            <person name="Kaise H."/>
            <person name="Sawadogo J.B."/>
            <person name="Alam M.S."/>
            <person name="Ueno C."/>
            <person name="Dianou D."/>
            <person name="Shinjo R."/>
            <person name="Asakawa S."/>
        </authorList>
    </citation>
    <scope>NUCLEOTIDE SEQUENCE [LARGE SCALE GENOMIC DNA]</scope>
    <source>
        <strain evidence="1 2">SS37A-Re</strain>
    </source>
</reference>
<name>A0ABM8E5V3_9HYPH</name>
<evidence type="ECO:0000313" key="1">
    <source>
        <dbReference type="EMBL" id="BDV33355.1"/>
    </source>
</evidence>
<evidence type="ECO:0008006" key="3">
    <source>
        <dbReference type="Google" id="ProtNLM"/>
    </source>
</evidence>
<proteinExistence type="predicted"/>
<organism evidence="1 2">
    <name type="scientific">Methylocystis iwaonis</name>
    <dbReference type="NCBI Taxonomy" id="2885079"/>
    <lineage>
        <taxon>Bacteria</taxon>
        <taxon>Pseudomonadati</taxon>
        <taxon>Pseudomonadota</taxon>
        <taxon>Alphaproteobacteria</taxon>
        <taxon>Hyphomicrobiales</taxon>
        <taxon>Methylocystaceae</taxon>
        <taxon>Methylocystis</taxon>
    </lineage>
</organism>
<evidence type="ECO:0000313" key="2">
    <source>
        <dbReference type="Proteomes" id="UP001317629"/>
    </source>
</evidence>
<sequence length="77" mass="8271">MKTKFNELELVRTTCAVEAQLIRDETTNITLPEGSVGTVVGVHDADPTNVGYTIEFPAPDVYTAVLATLAEKYIASA</sequence>
<dbReference type="Proteomes" id="UP001317629">
    <property type="component" value="Chromosome"/>
</dbReference>
<protein>
    <recommendedName>
        <fullName evidence="3">DUF4926 domain-containing protein</fullName>
    </recommendedName>
</protein>
<accession>A0ABM8E5V3</accession>
<keyword evidence="2" id="KW-1185">Reference proteome</keyword>